<dbReference type="InterPro" id="IPR020556">
    <property type="entry name" value="Amidase_CS"/>
</dbReference>
<evidence type="ECO:0000256" key="2">
    <source>
        <dbReference type="ARBA" id="ARBA00009199"/>
    </source>
</evidence>
<comment type="catalytic activity">
    <reaction evidence="1">
        <text>a monocarboxylic acid amide + H2O = a monocarboxylate + NH4(+)</text>
        <dbReference type="Rhea" id="RHEA:12020"/>
        <dbReference type="ChEBI" id="CHEBI:15377"/>
        <dbReference type="ChEBI" id="CHEBI:28938"/>
        <dbReference type="ChEBI" id="CHEBI:35757"/>
        <dbReference type="ChEBI" id="CHEBI:83628"/>
        <dbReference type="EC" id="3.5.1.4"/>
    </reaction>
</comment>
<name>A0A173LQB6_9ACTN</name>
<accession>A0A173LQB6</accession>
<evidence type="ECO:0000256" key="1">
    <source>
        <dbReference type="ARBA" id="ARBA00001311"/>
    </source>
</evidence>
<keyword evidence="6" id="KW-1185">Reference proteome</keyword>
<sequence>MATRVHSFTDDALGTLDATGIAEAIGAGAMSAAEAAEAAIARVESVNPQLGATAFECFDRARAQTSGSLGSGPFAGVPSMVKDNTDIAGLPSCHGSAAIRPHPAKVDFPSGAQYLAQGFALLGKTTLCEYGLTASTEWVDREPTRNPWNTYYSVGASSGGSAALVASGALPIAHANDGGGSIRIPAAAAGLVGLKPSRERHLDQPGVRRLPVNLVAEGALTRTVRDTARFMAGMEATAPSPDLPRIGNVTGPGERRLEIGVLRTSDLTTVAPEVVATVDSVAELLVAAGHRVSEIAPPAGVQFSRDFTLYWGLSAALLMLESTLSHGRHFDPRKLDPFTKGLAKHWAKNIHKTAPAVRRLREIPALYDAAFEDLDLILSPTLSHPTPKLGVMSPALGFEELFDRLEKYVSFTPFNNVGGGPAISLPHGATSNGMPGSVHFSAARGDEATLLQIAFELEEASPFPDITKASP</sequence>
<dbReference type="KEGG" id="dtm:BJL86_3130"/>
<dbReference type="Gene3D" id="3.90.1300.10">
    <property type="entry name" value="Amidase signature (AS) domain"/>
    <property type="match status" value="1"/>
</dbReference>
<dbReference type="AlphaFoldDB" id="A0A173LQB6"/>
<proteinExistence type="inferred from homology"/>
<dbReference type="EMBL" id="CP015961">
    <property type="protein sequence ID" value="ANI93889.1"/>
    <property type="molecule type" value="Genomic_DNA"/>
</dbReference>
<dbReference type="PANTHER" id="PTHR11895">
    <property type="entry name" value="TRANSAMIDASE"/>
    <property type="match status" value="1"/>
</dbReference>
<reference evidence="5 6" key="1">
    <citation type="submission" date="2016-06" db="EMBL/GenBank/DDBJ databases">
        <title>Complete genome sequence of a saline-alkali tolerant type strain Dietzia timorensis ID05-A0528T.</title>
        <authorList>
            <person name="Wu X."/>
        </authorList>
    </citation>
    <scope>NUCLEOTIDE SEQUENCE [LARGE SCALE GENOMIC DNA]</scope>
    <source>
        <strain evidence="5 6">ID05-A0528</strain>
    </source>
</reference>
<dbReference type="RefSeq" id="WP_067478792.1">
    <property type="nucleotide sequence ID" value="NZ_CP015961.1"/>
</dbReference>
<dbReference type="SUPFAM" id="SSF75304">
    <property type="entry name" value="Amidase signature (AS) enzymes"/>
    <property type="match status" value="1"/>
</dbReference>
<dbReference type="InterPro" id="IPR000120">
    <property type="entry name" value="Amidase"/>
</dbReference>
<dbReference type="NCBIfam" id="NF005899">
    <property type="entry name" value="PRK07869.1"/>
    <property type="match status" value="1"/>
</dbReference>
<organism evidence="5 6">
    <name type="scientific">Dietzia timorensis</name>
    <dbReference type="NCBI Taxonomy" id="499555"/>
    <lineage>
        <taxon>Bacteria</taxon>
        <taxon>Bacillati</taxon>
        <taxon>Actinomycetota</taxon>
        <taxon>Actinomycetes</taxon>
        <taxon>Mycobacteriales</taxon>
        <taxon>Dietziaceae</taxon>
        <taxon>Dietzia</taxon>
    </lineage>
</organism>
<evidence type="ECO:0000256" key="3">
    <source>
        <dbReference type="ARBA" id="ARBA00012922"/>
    </source>
</evidence>
<dbReference type="Proteomes" id="UP000186104">
    <property type="component" value="Chromosome"/>
</dbReference>
<dbReference type="InterPro" id="IPR023631">
    <property type="entry name" value="Amidase_dom"/>
</dbReference>
<dbReference type="EC" id="3.5.1.4" evidence="3"/>
<evidence type="ECO:0000313" key="5">
    <source>
        <dbReference type="EMBL" id="ANI93889.1"/>
    </source>
</evidence>
<gene>
    <name evidence="5" type="ORF">BJL86_3130</name>
</gene>
<protein>
    <recommendedName>
        <fullName evidence="3">amidase</fullName>
        <ecNumber evidence="3">3.5.1.4</ecNumber>
    </recommendedName>
</protein>
<dbReference type="PANTHER" id="PTHR11895:SF7">
    <property type="entry name" value="GLUTAMYL-TRNA(GLN) AMIDOTRANSFERASE SUBUNIT A, MITOCHONDRIAL"/>
    <property type="match status" value="1"/>
</dbReference>
<evidence type="ECO:0000313" key="6">
    <source>
        <dbReference type="Proteomes" id="UP000186104"/>
    </source>
</evidence>
<dbReference type="OrthoDB" id="5175573at2"/>
<dbReference type="Pfam" id="PF01425">
    <property type="entry name" value="Amidase"/>
    <property type="match status" value="1"/>
</dbReference>
<feature type="domain" description="Amidase" evidence="4">
    <location>
        <begin position="34"/>
        <end position="451"/>
    </location>
</feature>
<evidence type="ECO:0000259" key="4">
    <source>
        <dbReference type="Pfam" id="PF01425"/>
    </source>
</evidence>
<dbReference type="STRING" id="499555.BJL86_3130"/>
<comment type="similarity">
    <text evidence="2">Belongs to the amidase family.</text>
</comment>
<dbReference type="GO" id="GO:0004040">
    <property type="term" value="F:amidase activity"/>
    <property type="evidence" value="ECO:0007669"/>
    <property type="project" value="UniProtKB-EC"/>
</dbReference>
<dbReference type="PROSITE" id="PS00571">
    <property type="entry name" value="AMIDASES"/>
    <property type="match status" value="1"/>
</dbReference>
<dbReference type="InterPro" id="IPR036928">
    <property type="entry name" value="AS_sf"/>
</dbReference>